<dbReference type="Pfam" id="PF00396">
    <property type="entry name" value="Granulin"/>
    <property type="match status" value="1"/>
</dbReference>
<evidence type="ECO:0000256" key="1">
    <source>
        <dbReference type="ARBA" id="ARBA00023157"/>
    </source>
</evidence>
<dbReference type="Proteomes" id="UP001159427">
    <property type="component" value="Unassembled WGS sequence"/>
</dbReference>
<evidence type="ECO:0000313" key="4">
    <source>
        <dbReference type="EMBL" id="CAH3024604.1"/>
    </source>
</evidence>
<dbReference type="InterPro" id="IPR036514">
    <property type="entry name" value="SGNH_hydro_sf"/>
</dbReference>
<feature type="chain" id="PRO_5045594361" description="Granulins domain-containing protein" evidence="2">
    <location>
        <begin position="20"/>
        <end position="359"/>
    </location>
</feature>
<dbReference type="Gene3D" id="3.40.50.1110">
    <property type="entry name" value="SGNH hydrolase"/>
    <property type="match status" value="1"/>
</dbReference>
<accession>A0ABN8M8H7</accession>
<dbReference type="SUPFAM" id="SSF52266">
    <property type="entry name" value="SGNH hydrolase"/>
    <property type="match status" value="1"/>
</dbReference>
<dbReference type="PROSITE" id="PS00799">
    <property type="entry name" value="GRANULINS"/>
    <property type="match status" value="1"/>
</dbReference>
<dbReference type="EMBL" id="CALNXI010000310">
    <property type="protein sequence ID" value="CAH3024604.1"/>
    <property type="molecule type" value="Genomic_DNA"/>
</dbReference>
<dbReference type="Gene3D" id="2.10.25.160">
    <property type="entry name" value="Granulin"/>
    <property type="match status" value="1"/>
</dbReference>
<organism evidence="4 5">
    <name type="scientific">Porites evermanni</name>
    <dbReference type="NCBI Taxonomy" id="104178"/>
    <lineage>
        <taxon>Eukaryota</taxon>
        <taxon>Metazoa</taxon>
        <taxon>Cnidaria</taxon>
        <taxon>Anthozoa</taxon>
        <taxon>Hexacorallia</taxon>
        <taxon>Scleractinia</taxon>
        <taxon>Fungiina</taxon>
        <taxon>Poritidae</taxon>
        <taxon>Porites</taxon>
    </lineage>
</organism>
<proteinExistence type="predicted"/>
<evidence type="ECO:0000259" key="3">
    <source>
        <dbReference type="PROSITE" id="PS00799"/>
    </source>
</evidence>
<evidence type="ECO:0000313" key="5">
    <source>
        <dbReference type="Proteomes" id="UP001159427"/>
    </source>
</evidence>
<protein>
    <recommendedName>
        <fullName evidence="3">Granulins domain-containing protein</fullName>
    </recommendedName>
</protein>
<gene>
    <name evidence="4" type="ORF">PEVE_00023407</name>
</gene>
<dbReference type="CDD" id="cd00229">
    <property type="entry name" value="SGNH_hydrolase"/>
    <property type="match status" value="1"/>
</dbReference>
<name>A0ABN8M8H7_9CNID</name>
<dbReference type="InterPro" id="IPR000118">
    <property type="entry name" value="Granulin"/>
</dbReference>
<sequence length="359" mass="39727">MNFCFFLVSCLLIVASVCSLRTNNSRSAMRPADRICKPGPPLKRTPGKISCLIIGDSISIGYTPWVAKMLGPDYQVQHAPWDHSDGGALDSKYGLQCLNLFLSTVMLEPTSYDVIIFNFGLHDINYAGIFPEEHVAPEAYAKNLAHIKSILLSTRAKVGYVFTTPVPYNITLNNRVKQYNIIARDVMNVEPAVATADLYTWVVEACGDPPYQHCLIADKQPSPHYTSQGYEYLSERIKDLIQDLFQGLHDNIIPKKPRDNSQFTDDITQRKLANSCSQKSAKSLITDKPVVPCTDKTGKVVTVCPYNSTCCDSLYSSTGQGCCLTPQAVPCGDEKHCCPVGFECDPSCSIYMCSCKEKM</sequence>
<dbReference type="InterPro" id="IPR037277">
    <property type="entry name" value="Granulin_sf"/>
</dbReference>
<feature type="signal peptide" evidence="2">
    <location>
        <begin position="1"/>
        <end position="19"/>
    </location>
</feature>
<comment type="caution">
    <text evidence="4">The sequence shown here is derived from an EMBL/GenBank/DDBJ whole genome shotgun (WGS) entry which is preliminary data.</text>
</comment>
<keyword evidence="2" id="KW-0732">Signal</keyword>
<feature type="domain" description="Granulins" evidence="3">
    <location>
        <begin position="331"/>
        <end position="344"/>
    </location>
</feature>
<evidence type="ECO:0000256" key="2">
    <source>
        <dbReference type="SAM" id="SignalP"/>
    </source>
</evidence>
<keyword evidence="1" id="KW-1015">Disulfide bond</keyword>
<reference evidence="4 5" key="1">
    <citation type="submission" date="2022-05" db="EMBL/GenBank/DDBJ databases">
        <authorList>
            <consortium name="Genoscope - CEA"/>
            <person name="William W."/>
        </authorList>
    </citation>
    <scope>NUCLEOTIDE SEQUENCE [LARGE SCALE GENOMIC DNA]</scope>
</reference>
<keyword evidence="5" id="KW-1185">Reference proteome</keyword>